<protein>
    <submittedName>
        <fullName evidence="2">DUF2244 domain-containing protein</fullName>
    </submittedName>
</protein>
<accession>A0AA41Z1S2</accession>
<dbReference type="Proteomes" id="UP001165667">
    <property type="component" value="Unassembled WGS sequence"/>
</dbReference>
<feature type="transmembrane region" description="Helical" evidence="1">
    <location>
        <begin position="53"/>
        <end position="72"/>
    </location>
</feature>
<dbReference type="AlphaFoldDB" id="A0AA41Z1S2"/>
<evidence type="ECO:0000313" key="2">
    <source>
        <dbReference type="EMBL" id="MCW6507692.1"/>
    </source>
</evidence>
<evidence type="ECO:0000256" key="1">
    <source>
        <dbReference type="SAM" id="Phobius"/>
    </source>
</evidence>
<dbReference type="RefSeq" id="WP_282584053.1">
    <property type="nucleotide sequence ID" value="NZ_JAMOIM010000003.1"/>
</dbReference>
<keyword evidence="3" id="KW-1185">Reference proteome</keyword>
<keyword evidence="1" id="KW-1133">Transmembrane helix</keyword>
<evidence type="ECO:0000313" key="3">
    <source>
        <dbReference type="Proteomes" id="UP001165667"/>
    </source>
</evidence>
<proteinExistence type="predicted"/>
<dbReference type="InterPro" id="IPR016990">
    <property type="entry name" value="UCP032162_TM"/>
</dbReference>
<sequence>MLPPDPADVPLFRRRIQPHRSLTKPQARVLLGIVALGGVVTSLPFVFIGAWPVAGFFGLDVLLVSVAFRASFRAARAYEDITVTPLELLLRKVNPKGLEREWRFNPVWVRLDRQEHEEFGTQRLDLISRGSRVEVAAFLGPDAKAQLADGLSSALSEARRGVRYS</sequence>
<comment type="caution">
    <text evidence="2">The sequence shown here is derived from an EMBL/GenBank/DDBJ whole genome shotgun (WGS) entry which is preliminary data.</text>
</comment>
<name>A0AA41Z1S2_9HYPH</name>
<organism evidence="2 3">
    <name type="scientific">Lichenifustis flavocetrariae</name>
    <dbReference type="NCBI Taxonomy" id="2949735"/>
    <lineage>
        <taxon>Bacteria</taxon>
        <taxon>Pseudomonadati</taxon>
        <taxon>Pseudomonadota</taxon>
        <taxon>Alphaproteobacteria</taxon>
        <taxon>Hyphomicrobiales</taxon>
        <taxon>Lichenihabitantaceae</taxon>
        <taxon>Lichenifustis</taxon>
    </lineage>
</organism>
<dbReference type="Pfam" id="PF10003">
    <property type="entry name" value="DUF2244"/>
    <property type="match status" value="1"/>
</dbReference>
<dbReference type="EMBL" id="JAMOIM010000003">
    <property type="protein sequence ID" value="MCW6507692.1"/>
    <property type="molecule type" value="Genomic_DNA"/>
</dbReference>
<dbReference type="InterPro" id="IPR019253">
    <property type="entry name" value="DUF2244_TM"/>
</dbReference>
<reference evidence="2" key="1">
    <citation type="submission" date="2022-05" db="EMBL/GenBank/DDBJ databases">
        <authorList>
            <person name="Pankratov T."/>
        </authorList>
    </citation>
    <scope>NUCLEOTIDE SEQUENCE</scope>
    <source>
        <strain evidence="2">BP6-180914</strain>
    </source>
</reference>
<keyword evidence="1" id="KW-0812">Transmembrane</keyword>
<gene>
    <name evidence="2" type="ORF">M8523_06605</name>
</gene>
<dbReference type="PIRSF" id="PIRSF032162">
    <property type="entry name" value="UCP032162_imp"/>
    <property type="match status" value="1"/>
</dbReference>
<keyword evidence="1" id="KW-0472">Membrane</keyword>